<dbReference type="EMBL" id="JABAGL010000002">
    <property type="protein sequence ID" value="NME84686.1"/>
    <property type="molecule type" value="Genomic_DNA"/>
</dbReference>
<protein>
    <submittedName>
        <fullName evidence="1">Uncharacterized protein</fullName>
    </submittedName>
</protein>
<name>A0A7X9S8I1_9BACE</name>
<reference evidence="1 2" key="1">
    <citation type="submission" date="2020-04" db="EMBL/GenBank/DDBJ databases">
        <authorList>
            <person name="Hitch T.C.A."/>
            <person name="Wylensek D."/>
            <person name="Clavel T."/>
        </authorList>
    </citation>
    <scope>NUCLEOTIDE SEQUENCE [LARGE SCALE GENOMIC DNA]</scope>
    <source>
        <strain evidence="1 2">WCA3-601-WT-5E</strain>
    </source>
</reference>
<dbReference type="RefSeq" id="WP_087384411.1">
    <property type="nucleotide sequence ID" value="NZ_JABAGL010000002.1"/>
</dbReference>
<dbReference type="InterPro" id="IPR045384">
    <property type="entry name" value="DUF6527"/>
</dbReference>
<dbReference type="Pfam" id="PF20137">
    <property type="entry name" value="BubE"/>
    <property type="match status" value="1"/>
</dbReference>
<proteinExistence type="predicted"/>
<dbReference type="Proteomes" id="UP000520291">
    <property type="component" value="Unassembled WGS sequence"/>
</dbReference>
<comment type="caution">
    <text evidence="1">The sequence shown here is derived from an EMBL/GenBank/DDBJ whole genome shotgun (WGS) entry which is preliminary data.</text>
</comment>
<evidence type="ECO:0000313" key="1">
    <source>
        <dbReference type="EMBL" id="NME84686.1"/>
    </source>
</evidence>
<dbReference type="AlphaFoldDB" id="A0A7X9S8I1"/>
<sequence length="112" mass="13116">MKYLIHRFIEHIPENLEDGILYISIEHSVAIHKCACGCGKEVVTPISPNGWKLIFDGETVSLNPSIGNWNLECKSHYFIRNNCIISVGGYEMENRPKRKKKRKNIIQRWFNW</sequence>
<evidence type="ECO:0000313" key="2">
    <source>
        <dbReference type="Proteomes" id="UP000520291"/>
    </source>
</evidence>
<organism evidence="1 2">
    <name type="scientific">Bacteroides eggerthii</name>
    <dbReference type="NCBI Taxonomy" id="28111"/>
    <lineage>
        <taxon>Bacteria</taxon>
        <taxon>Pseudomonadati</taxon>
        <taxon>Bacteroidota</taxon>
        <taxon>Bacteroidia</taxon>
        <taxon>Bacteroidales</taxon>
        <taxon>Bacteroidaceae</taxon>
        <taxon>Bacteroides</taxon>
    </lineage>
</organism>
<accession>A0A7X9S8I1</accession>
<gene>
    <name evidence="1" type="ORF">HF841_01365</name>
</gene>